<dbReference type="Proteomes" id="UP000076335">
    <property type="component" value="Unassembled WGS sequence"/>
</dbReference>
<name>A0A154KZY9_9PROT</name>
<evidence type="ECO:0000256" key="1">
    <source>
        <dbReference type="SAM" id="Phobius"/>
    </source>
</evidence>
<keyword evidence="1" id="KW-0812">Transmembrane</keyword>
<feature type="transmembrane region" description="Helical" evidence="1">
    <location>
        <begin position="22"/>
        <end position="39"/>
    </location>
</feature>
<proteinExistence type="predicted"/>
<reference evidence="2 3" key="1">
    <citation type="submission" date="2015-12" db="EMBL/GenBank/DDBJ databases">
        <title>Genome sequence of Thalassospira lucentensis MCCC 1A02072.</title>
        <authorList>
            <person name="Lu L."/>
            <person name="Lai Q."/>
            <person name="Shao Z."/>
            <person name="Qian P."/>
        </authorList>
    </citation>
    <scope>NUCLEOTIDE SEQUENCE [LARGE SCALE GENOMIC DNA]</scope>
    <source>
        <strain evidence="2 3">MCCC 1A02072</strain>
    </source>
</reference>
<evidence type="ECO:0000313" key="2">
    <source>
        <dbReference type="EMBL" id="KZB60469.1"/>
    </source>
</evidence>
<gene>
    <name evidence="2" type="ORF">AUP42_07905</name>
</gene>
<comment type="caution">
    <text evidence="2">The sequence shown here is derived from an EMBL/GenBank/DDBJ whole genome shotgun (WGS) entry which is preliminary data.</text>
</comment>
<accession>A0A154KZY9</accession>
<dbReference type="EMBL" id="LPVY01000025">
    <property type="protein sequence ID" value="KZB60469.1"/>
    <property type="molecule type" value="Genomic_DNA"/>
</dbReference>
<evidence type="ECO:0000313" key="3">
    <source>
        <dbReference type="Proteomes" id="UP000076335"/>
    </source>
</evidence>
<dbReference type="AlphaFoldDB" id="A0A154KZY9"/>
<feature type="transmembrane region" description="Helical" evidence="1">
    <location>
        <begin position="51"/>
        <end position="68"/>
    </location>
</feature>
<organism evidence="2 3">
    <name type="scientific">Thalassospira lucentensis</name>
    <dbReference type="NCBI Taxonomy" id="168935"/>
    <lineage>
        <taxon>Bacteria</taxon>
        <taxon>Pseudomonadati</taxon>
        <taxon>Pseudomonadota</taxon>
        <taxon>Alphaproteobacteria</taxon>
        <taxon>Rhodospirillales</taxon>
        <taxon>Thalassospiraceae</taxon>
        <taxon>Thalassospira</taxon>
    </lineage>
</organism>
<keyword evidence="1" id="KW-1133">Transmembrane helix</keyword>
<sequence length="70" mass="7817">MSINARKTVILLFATMLKLPDQLFLLCGVTFLTAIWFIFLPIKSIVMAEDIVAILVRLIFTVGPSYGVKT</sequence>
<protein>
    <submittedName>
        <fullName evidence="2">Uncharacterized protein</fullName>
    </submittedName>
</protein>
<keyword evidence="1" id="KW-0472">Membrane</keyword>